<feature type="region of interest" description="Disordered" evidence="8">
    <location>
        <begin position="1"/>
        <end position="39"/>
    </location>
</feature>
<evidence type="ECO:0000256" key="7">
    <source>
        <dbReference type="PIRNR" id="PIRNR007991"/>
    </source>
</evidence>
<feature type="compositionally biased region" description="Basic residues" evidence="8">
    <location>
        <begin position="13"/>
        <end position="33"/>
    </location>
</feature>
<accession>A0A821RX79</accession>
<dbReference type="Pfam" id="PF06638">
    <property type="entry name" value="Strabismus"/>
    <property type="match status" value="1"/>
</dbReference>
<sequence length="553" mass="61876">METESVRSELSSRSRRSSRHRQHTHRSTRSSKSQRKDCIDSSMAPFQTSVNINPEIGRDGQEVIEVQILPQDENWGETTTAVTGNTSEGSGSMEDVSNWPMESDNGLGFVCSRYFTATVGLGLSFVSFVSPLAMVVLPKIGFFPGLSDNIAIQPSQRIQLLSCTGECKGILLSIAFKLVLLAIGVWAVFLRPRNAVLPRIFVFRAMMFVILSVCTFSYWLFYIVQITEATKALAVGEEAVDYKSLVSYVSSFADTLLFIHYTAVVLMEIRHLEPVYYIKIVRSPDGESRSYSIGQLSIQRAAVWVLQKYYTEFPIYNPYLEKIPISKSQRKAASSIKFYEVDSTTNASTGQPRSGAGSCTGSAGRRRDSGSAHNERYYEEAERERRVRKRRARLHTAAEDAFAHVRRVRLSANGGALGPREAAQAVFPSLARALQKYLRATRQQPRHSADSVLAHLARCLSQDASPRAFLEPFLVEGPVLAAEQEARTMQRWSLISDELLARPLADNIEFQLRQGDISLICSIKQMPKFNLSEEVVDPKSNRFVLRLNSETSV</sequence>
<gene>
    <name evidence="10" type="ORF">PMACD_LOCUS6944</name>
</gene>
<evidence type="ECO:0000256" key="8">
    <source>
        <dbReference type="SAM" id="MobiDB-lite"/>
    </source>
</evidence>
<proteinExistence type="inferred from homology"/>
<comment type="caution">
    <text evidence="10">The sequence shown here is derived from an EMBL/GenBank/DDBJ whole genome shotgun (WGS) entry which is preliminary data.</text>
</comment>
<feature type="compositionally biased region" description="Basic and acidic residues" evidence="8">
    <location>
        <begin position="1"/>
        <end position="12"/>
    </location>
</feature>
<keyword evidence="11" id="KW-1185">Reference proteome</keyword>
<evidence type="ECO:0000256" key="1">
    <source>
        <dbReference type="ARBA" id="ARBA00004651"/>
    </source>
</evidence>
<feature type="transmembrane region" description="Helical" evidence="9">
    <location>
        <begin position="114"/>
        <end position="137"/>
    </location>
</feature>
<name>A0A821RX79_9NEOP</name>
<dbReference type="OrthoDB" id="8887313at2759"/>
<comment type="subcellular location">
    <subcellularLocation>
        <location evidence="1">Cell membrane</location>
        <topology evidence="1">Multi-pass membrane protein</topology>
    </subcellularLocation>
</comment>
<dbReference type="GO" id="GO:0005886">
    <property type="term" value="C:plasma membrane"/>
    <property type="evidence" value="ECO:0007669"/>
    <property type="project" value="UniProtKB-SubCell"/>
</dbReference>
<organism evidence="10 11">
    <name type="scientific">Pieris macdunnoughi</name>
    <dbReference type="NCBI Taxonomy" id="345717"/>
    <lineage>
        <taxon>Eukaryota</taxon>
        <taxon>Metazoa</taxon>
        <taxon>Ecdysozoa</taxon>
        <taxon>Arthropoda</taxon>
        <taxon>Hexapoda</taxon>
        <taxon>Insecta</taxon>
        <taxon>Pterygota</taxon>
        <taxon>Neoptera</taxon>
        <taxon>Endopterygota</taxon>
        <taxon>Lepidoptera</taxon>
        <taxon>Glossata</taxon>
        <taxon>Ditrysia</taxon>
        <taxon>Papilionoidea</taxon>
        <taxon>Pieridae</taxon>
        <taxon>Pierinae</taxon>
        <taxon>Pieris</taxon>
    </lineage>
</organism>
<evidence type="ECO:0000256" key="6">
    <source>
        <dbReference type="ARBA" id="ARBA00025718"/>
    </source>
</evidence>
<evidence type="ECO:0000313" key="11">
    <source>
        <dbReference type="Proteomes" id="UP000663880"/>
    </source>
</evidence>
<feature type="region of interest" description="Disordered" evidence="8">
    <location>
        <begin position="74"/>
        <end position="94"/>
    </location>
</feature>
<feature type="compositionally biased region" description="Polar residues" evidence="8">
    <location>
        <begin position="76"/>
        <end position="90"/>
    </location>
</feature>
<feature type="compositionally biased region" description="Basic and acidic residues" evidence="8">
    <location>
        <begin position="365"/>
        <end position="385"/>
    </location>
</feature>
<dbReference type="InterPro" id="IPR009539">
    <property type="entry name" value="VANGL"/>
</dbReference>
<dbReference type="EMBL" id="CAJOBZ010000015">
    <property type="protein sequence ID" value="CAF4849652.1"/>
    <property type="molecule type" value="Genomic_DNA"/>
</dbReference>
<evidence type="ECO:0000313" key="10">
    <source>
        <dbReference type="EMBL" id="CAF4849652.1"/>
    </source>
</evidence>
<dbReference type="PANTHER" id="PTHR20886">
    <property type="entry name" value="VANG-LIKE PROTEIN"/>
    <property type="match status" value="1"/>
</dbReference>
<evidence type="ECO:0000256" key="3">
    <source>
        <dbReference type="ARBA" id="ARBA00022692"/>
    </source>
</evidence>
<reference evidence="10" key="1">
    <citation type="submission" date="2021-02" db="EMBL/GenBank/DDBJ databases">
        <authorList>
            <person name="Steward A R."/>
        </authorList>
    </citation>
    <scope>NUCLEOTIDE SEQUENCE</scope>
</reference>
<dbReference type="PIRSF" id="PIRSF007991">
    <property type="entry name" value="Strabismus"/>
    <property type="match status" value="1"/>
</dbReference>
<evidence type="ECO:0000256" key="5">
    <source>
        <dbReference type="ARBA" id="ARBA00023136"/>
    </source>
</evidence>
<keyword evidence="2 7" id="KW-1003">Cell membrane</keyword>
<evidence type="ECO:0000256" key="4">
    <source>
        <dbReference type="ARBA" id="ARBA00022989"/>
    </source>
</evidence>
<feature type="transmembrane region" description="Helical" evidence="9">
    <location>
        <begin position="201"/>
        <end position="225"/>
    </location>
</feature>
<comment type="similarity">
    <text evidence="6 7">Belongs to the Vang family.</text>
</comment>
<keyword evidence="4 9" id="KW-1133">Transmembrane helix</keyword>
<evidence type="ECO:0000256" key="9">
    <source>
        <dbReference type="SAM" id="Phobius"/>
    </source>
</evidence>
<protein>
    <recommendedName>
        <fullName evidence="7">Vang-like protein</fullName>
    </recommendedName>
</protein>
<dbReference type="AlphaFoldDB" id="A0A821RX79"/>
<evidence type="ECO:0000256" key="2">
    <source>
        <dbReference type="ARBA" id="ARBA00022475"/>
    </source>
</evidence>
<feature type="compositionally biased region" description="Polar residues" evidence="8">
    <location>
        <begin position="344"/>
        <end position="361"/>
    </location>
</feature>
<feature type="region of interest" description="Disordered" evidence="8">
    <location>
        <begin position="344"/>
        <end position="386"/>
    </location>
</feature>
<dbReference type="Proteomes" id="UP000663880">
    <property type="component" value="Unassembled WGS sequence"/>
</dbReference>
<keyword evidence="5 7" id="KW-0472">Membrane</keyword>
<feature type="transmembrane region" description="Helical" evidence="9">
    <location>
        <begin position="170"/>
        <end position="189"/>
    </location>
</feature>
<keyword evidence="3 9" id="KW-0812">Transmembrane</keyword>